<dbReference type="GO" id="GO:0046872">
    <property type="term" value="F:metal ion binding"/>
    <property type="evidence" value="ECO:0007669"/>
    <property type="project" value="UniProtKB-KW"/>
</dbReference>
<accession>A0A940NK34</accession>
<evidence type="ECO:0000313" key="11">
    <source>
        <dbReference type="EMBL" id="MBP0726759.1"/>
    </source>
</evidence>
<comment type="catalytic activity">
    <reaction evidence="1">
        <text>Endonucleolytic cleavage to 5'-phosphomonoester.</text>
        <dbReference type="EC" id="3.1.26.4"/>
    </reaction>
</comment>
<evidence type="ECO:0000256" key="6">
    <source>
        <dbReference type="ARBA" id="ARBA00022723"/>
    </source>
</evidence>
<dbReference type="GO" id="GO:0004523">
    <property type="term" value="F:RNA-DNA hybrid ribonuclease activity"/>
    <property type="evidence" value="ECO:0007669"/>
    <property type="project" value="UniProtKB-EC"/>
</dbReference>
<evidence type="ECO:0000256" key="7">
    <source>
        <dbReference type="ARBA" id="ARBA00022759"/>
    </source>
</evidence>
<keyword evidence="12" id="KW-1185">Reference proteome</keyword>
<comment type="caution">
    <text evidence="11">The sequence shown here is derived from an EMBL/GenBank/DDBJ whole genome shotgun (WGS) entry which is preliminary data.</text>
</comment>
<dbReference type="PANTHER" id="PTHR10642:SF26">
    <property type="entry name" value="RIBONUCLEASE H1"/>
    <property type="match status" value="1"/>
</dbReference>
<dbReference type="InterPro" id="IPR009027">
    <property type="entry name" value="Ribosomal_bL9/RNase_H1_N"/>
</dbReference>
<feature type="domain" description="RNase H type-1" evidence="10">
    <location>
        <begin position="61"/>
        <end position="197"/>
    </location>
</feature>
<organism evidence="11 12">
    <name type="scientific">Gottfriedia endophytica</name>
    <dbReference type="NCBI Taxonomy" id="2820819"/>
    <lineage>
        <taxon>Bacteria</taxon>
        <taxon>Bacillati</taxon>
        <taxon>Bacillota</taxon>
        <taxon>Bacilli</taxon>
        <taxon>Bacillales</taxon>
        <taxon>Bacillaceae</taxon>
        <taxon>Gottfriedia</taxon>
    </lineage>
</organism>
<keyword evidence="9" id="KW-0460">Magnesium</keyword>
<dbReference type="EMBL" id="JAGIYQ010000014">
    <property type="protein sequence ID" value="MBP0726759.1"/>
    <property type="molecule type" value="Genomic_DNA"/>
</dbReference>
<evidence type="ECO:0000313" key="12">
    <source>
        <dbReference type="Proteomes" id="UP000682134"/>
    </source>
</evidence>
<evidence type="ECO:0000256" key="9">
    <source>
        <dbReference type="ARBA" id="ARBA00022842"/>
    </source>
</evidence>
<keyword evidence="7" id="KW-0255">Endonuclease</keyword>
<dbReference type="RefSeq" id="WP_209407102.1">
    <property type="nucleotide sequence ID" value="NZ_JAGIYQ010000014.1"/>
</dbReference>
<evidence type="ECO:0000256" key="2">
    <source>
        <dbReference type="ARBA" id="ARBA00001946"/>
    </source>
</evidence>
<keyword evidence="8" id="KW-0378">Hydrolase</keyword>
<evidence type="ECO:0000256" key="1">
    <source>
        <dbReference type="ARBA" id="ARBA00000077"/>
    </source>
</evidence>
<name>A0A940NK34_9BACI</name>
<dbReference type="InterPro" id="IPR037056">
    <property type="entry name" value="RNase_H1_N_sf"/>
</dbReference>
<dbReference type="Pfam" id="PF00075">
    <property type="entry name" value="RNase_H"/>
    <property type="match status" value="1"/>
</dbReference>
<sequence length="300" mass="34324">MSKYYAVRVGREIGIFKTWEDCKRQIEGYSGATYKSFSGLEEAKNYLNINLSNINLQSQESLNTIEVYVDGSYNDSIGRYSYGCIILDGKKTKLSGVGDNQKNSSLRNVAGELLGAMEAIKWAYNNNYERIKIFHDYEGISKWATGEWNANKEGTKEYVHFVKGIRDKIQIDFIKVRAHSGNEFNEEADILAKKALDNFIGSDDNSQRLNEVTQVIDYSLFVKVIKSEDSRRNVASFNIKGYVLTEAKLIKVAREFWKKKGNKVKDIDGITIDVNINHSIINWLIIDKNQKQYTFSINLN</sequence>
<dbReference type="AlphaFoldDB" id="A0A940NK34"/>
<dbReference type="Gene3D" id="3.40.970.10">
    <property type="entry name" value="Ribonuclease H1, N-terminal domain"/>
    <property type="match status" value="1"/>
</dbReference>
<dbReference type="InterPro" id="IPR002156">
    <property type="entry name" value="RNaseH_domain"/>
</dbReference>
<evidence type="ECO:0000256" key="4">
    <source>
        <dbReference type="ARBA" id="ARBA00012180"/>
    </source>
</evidence>
<dbReference type="InterPro" id="IPR011320">
    <property type="entry name" value="RNase_H1_N"/>
</dbReference>
<dbReference type="InterPro" id="IPR012337">
    <property type="entry name" value="RNaseH-like_sf"/>
</dbReference>
<evidence type="ECO:0000256" key="5">
    <source>
        <dbReference type="ARBA" id="ARBA00022722"/>
    </source>
</evidence>
<dbReference type="GO" id="GO:0043137">
    <property type="term" value="P:DNA replication, removal of RNA primer"/>
    <property type="evidence" value="ECO:0007669"/>
    <property type="project" value="TreeGrafter"/>
</dbReference>
<dbReference type="FunFam" id="3.40.970.10:FF:000001">
    <property type="entry name" value="Ribonuclease H1"/>
    <property type="match status" value="1"/>
</dbReference>
<dbReference type="Proteomes" id="UP000682134">
    <property type="component" value="Unassembled WGS sequence"/>
</dbReference>
<evidence type="ECO:0000259" key="10">
    <source>
        <dbReference type="PROSITE" id="PS50879"/>
    </source>
</evidence>
<comment type="cofactor">
    <cofactor evidence="2">
        <name>Mg(2+)</name>
        <dbReference type="ChEBI" id="CHEBI:18420"/>
    </cofactor>
</comment>
<dbReference type="GO" id="GO:0003676">
    <property type="term" value="F:nucleic acid binding"/>
    <property type="evidence" value="ECO:0007669"/>
    <property type="project" value="InterPro"/>
</dbReference>
<dbReference type="SUPFAM" id="SSF55658">
    <property type="entry name" value="L9 N-domain-like"/>
    <property type="match status" value="1"/>
</dbReference>
<keyword evidence="6" id="KW-0479">Metal-binding</keyword>
<dbReference type="InterPro" id="IPR050092">
    <property type="entry name" value="RNase_H"/>
</dbReference>
<dbReference type="PANTHER" id="PTHR10642">
    <property type="entry name" value="RIBONUCLEASE H1"/>
    <property type="match status" value="1"/>
</dbReference>
<protein>
    <recommendedName>
        <fullName evidence="4">ribonuclease H</fullName>
        <ecNumber evidence="4">3.1.26.4</ecNumber>
    </recommendedName>
</protein>
<dbReference type="SUPFAM" id="SSF53098">
    <property type="entry name" value="Ribonuclease H-like"/>
    <property type="match status" value="1"/>
</dbReference>
<evidence type="ECO:0000256" key="3">
    <source>
        <dbReference type="ARBA" id="ARBA00005300"/>
    </source>
</evidence>
<proteinExistence type="inferred from homology"/>
<dbReference type="Gene3D" id="3.30.420.10">
    <property type="entry name" value="Ribonuclease H-like superfamily/Ribonuclease H"/>
    <property type="match status" value="1"/>
</dbReference>
<keyword evidence="5" id="KW-0540">Nuclease</keyword>
<gene>
    <name evidence="11" type="ORF">J5Y03_16495</name>
</gene>
<dbReference type="Pfam" id="PF01693">
    <property type="entry name" value="Cauli_VI"/>
    <property type="match status" value="1"/>
</dbReference>
<dbReference type="PROSITE" id="PS50879">
    <property type="entry name" value="RNASE_H_1"/>
    <property type="match status" value="1"/>
</dbReference>
<dbReference type="EC" id="3.1.26.4" evidence="4"/>
<reference evidence="11" key="1">
    <citation type="submission" date="2021-04" db="EMBL/GenBank/DDBJ databases">
        <title>Genome seq and assembly of Bacillus sp.</title>
        <authorList>
            <person name="Chhetri G."/>
        </authorList>
    </citation>
    <scope>NUCLEOTIDE SEQUENCE</scope>
    <source>
        <strain evidence="11">RG28</strain>
    </source>
</reference>
<evidence type="ECO:0000256" key="8">
    <source>
        <dbReference type="ARBA" id="ARBA00022801"/>
    </source>
</evidence>
<comment type="similarity">
    <text evidence="3">Belongs to the RNase H family.</text>
</comment>
<dbReference type="CDD" id="cd09277">
    <property type="entry name" value="RNase_HI_bacteria_like"/>
    <property type="match status" value="1"/>
</dbReference>
<dbReference type="InterPro" id="IPR036397">
    <property type="entry name" value="RNaseH_sf"/>
</dbReference>